<accession>A0ACC0CSS3</accession>
<dbReference type="Proteomes" id="UP001497680">
    <property type="component" value="Unassembled WGS sequence"/>
</dbReference>
<gene>
    <name evidence="1" type="ORF">F4821DRAFT_244880</name>
</gene>
<reference evidence="1 2" key="1">
    <citation type="journal article" date="2022" name="New Phytol.">
        <title>Ecological generalism drives hyperdiversity of secondary metabolite gene clusters in xylarialean endophytes.</title>
        <authorList>
            <person name="Franco M.E.E."/>
            <person name="Wisecaver J.H."/>
            <person name="Arnold A.E."/>
            <person name="Ju Y.M."/>
            <person name="Slot J.C."/>
            <person name="Ahrendt S."/>
            <person name="Moore L.P."/>
            <person name="Eastman K.E."/>
            <person name="Scott K."/>
            <person name="Konkel Z."/>
            <person name="Mondo S.J."/>
            <person name="Kuo A."/>
            <person name="Hayes R.D."/>
            <person name="Haridas S."/>
            <person name="Andreopoulos B."/>
            <person name="Riley R."/>
            <person name="LaButti K."/>
            <person name="Pangilinan J."/>
            <person name="Lipzen A."/>
            <person name="Amirebrahimi M."/>
            <person name="Yan J."/>
            <person name="Adam C."/>
            <person name="Keymanesh K."/>
            <person name="Ng V."/>
            <person name="Louie K."/>
            <person name="Northen T."/>
            <person name="Drula E."/>
            <person name="Henrissat B."/>
            <person name="Hsieh H.M."/>
            <person name="Youens-Clark K."/>
            <person name="Lutzoni F."/>
            <person name="Miadlikowska J."/>
            <person name="Eastwood D.C."/>
            <person name="Hamelin R.C."/>
            <person name="Grigoriev I.V."/>
            <person name="U'Ren J.M."/>
        </authorList>
    </citation>
    <scope>NUCLEOTIDE SEQUENCE [LARGE SCALE GENOMIC DNA]</scope>
    <source>
        <strain evidence="1 2">ER1909</strain>
    </source>
</reference>
<dbReference type="EMBL" id="MU394352">
    <property type="protein sequence ID" value="KAI6083436.1"/>
    <property type="molecule type" value="Genomic_DNA"/>
</dbReference>
<name>A0ACC0CSS3_9PEZI</name>
<protein>
    <submittedName>
        <fullName evidence="1">Glycoside hydrolase family 2 protein</fullName>
    </submittedName>
</protein>
<sequence>MNRVLLAALAASTAGAAGIIDLSDATWTLTGNNSDISIPGKVPSQVHLDLLASQVIDDPYYGLNDFDQRWVALANWTYTAPISGLSTEGDITTYLLFNGLDTFADIRLCSQDVASTNNQFRQYFFDVTDILSSCDTESPELQVAFGSAPTIVDNIANQPGQETWPYPVEIAFEFPNRQFMRKEQSDFGWDWGPAFAPAGIWQKAWVLQLGQGELYVRNSLLDLYREGQLNNLIPNQTANWVLNASVDVIGTVPEGVGLKFKIVNLETNMEAGSGSLVNITNHGDVITGSAVLQADDYKLWWPTGLGPQSLYNITIDVVSESGDVITSVTKRTGFRTIVLNMNPVSDEEIAQGIAPGNHWHFEINGQPFFAKGSNFIPPDTFWPRVTPAKIRQLFNSAIAANQNLIRVWSSGAYAPDFMYDLADEMGILLWSEFQYGDALYPVDAEFLENSRQEAVYQVRRVNHHPSLALWAGGNELELIILYLEPYLTPEEYSRYLGEFETLFLDTLVPAVYGNSRSISYILSSSTNGYLSIDFNNPMPLVPRYNNVTAGSIYGDTDHYNYDPSQAFNLSSYPVGRFADEFGFQSMPSINSWRQAVAEEDLTFNSSTIMLRNHHYPAGSLDTSNFANSSKGMGEMTIAAQMYYPTPSKTDPIANFSAWCHTTQIFQADFYKSQLQFYRAGSGRPEHQLGSLYWQLEDIWQAPTWAGIEYDGRWKMLHYTAKDIYQSVIVAPQYNPTTGILEIYAVSDLWDEVNGKASLGWVGWDGTPVDVKAAGSDLGEVDFTIGPLNTTLLATLNITELTSSGSLNAADVVFVANLTASGKPPNTEATKTFAHTNYFTPTPLAAATLVDPGLVITYDSETDEFVVSAEKGTSIWTWVSLEDADADEVIVAFNENGFLLKKGEEKRIKYNIISDSGKVAGWENRVGVGSIWDNTLP</sequence>
<keyword evidence="2" id="KW-1185">Reference proteome</keyword>
<comment type="caution">
    <text evidence="1">The sequence shown here is derived from an EMBL/GenBank/DDBJ whole genome shotgun (WGS) entry which is preliminary data.</text>
</comment>
<keyword evidence="1" id="KW-0378">Hydrolase</keyword>
<evidence type="ECO:0000313" key="1">
    <source>
        <dbReference type="EMBL" id="KAI6083436.1"/>
    </source>
</evidence>
<proteinExistence type="predicted"/>
<evidence type="ECO:0000313" key="2">
    <source>
        <dbReference type="Proteomes" id="UP001497680"/>
    </source>
</evidence>
<organism evidence="1 2">
    <name type="scientific">Hypoxylon rubiginosum</name>
    <dbReference type="NCBI Taxonomy" id="110542"/>
    <lineage>
        <taxon>Eukaryota</taxon>
        <taxon>Fungi</taxon>
        <taxon>Dikarya</taxon>
        <taxon>Ascomycota</taxon>
        <taxon>Pezizomycotina</taxon>
        <taxon>Sordariomycetes</taxon>
        <taxon>Xylariomycetidae</taxon>
        <taxon>Xylariales</taxon>
        <taxon>Hypoxylaceae</taxon>
        <taxon>Hypoxylon</taxon>
    </lineage>
</organism>